<feature type="region of interest" description="Disordered" evidence="1">
    <location>
        <begin position="1"/>
        <end position="303"/>
    </location>
</feature>
<evidence type="ECO:0000313" key="3">
    <source>
        <dbReference type="Proteomes" id="UP001266305"/>
    </source>
</evidence>
<comment type="caution">
    <text evidence="2">The sequence shown here is derived from an EMBL/GenBank/DDBJ whole genome shotgun (WGS) entry which is preliminary data.</text>
</comment>
<dbReference type="EMBL" id="JASSZA010000002">
    <property type="protein sequence ID" value="KAK2117123.1"/>
    <property type="molecule type" value="Genomic_DNA"/>
</dbReference>
<dbReference type="Proteomes" id="UP001266305">
    <property type="component" value="Unassembled WGS sequence"/>
</dbReference>
<sequence length="400" mass="43911">MFGVHSAPGAERGPSEDCITEPQPGSPASESLEELDLAASPSSTKVPPHPDPGTPATKEGTWEAMAAASEEPPPSAGQDIITGDTTPPDLCDPGSLTGDPSPLSQDMGIIVEGPRDSVSAEAQEGLSPAPPMGSEESHEQPLLVHPSRDHTRDAQDPPQSSGAPEASEGPPAPALEVAPSGHPVGDTEPSPGEKGEDTAVGPKAPGPSPTMEKIGSLRKVDRGHYRSRRERSSSGEPTRESRSKTEGQGHRHRRHRTCARERDRQDRHTSEHHPGHGDRLSPGERRSLGRYGHHHSRHRSGAEPDWGRHHYAEGEHSWGREKFYPDRLRWDRCRYYHDRYALYAARDWKPFHSGREYERAGLHERPHKDHYRGRRGSPVQAHPTPLPRTPTAFPTTELRL</sequence>
<evidence type="ECO:0000313" key="2">
    <source>
        <dbReference type="EMBL" id="KAK2117123.1"/>
    </source>
</evidence>
<evidence type="ECO:0000256" key="1">
    <source>
        <dbReference type="SAM" id="MobiDB-lite"/>
    </source>
</evidence>
<feature type="region of interest" description="Disordered" evidence="1">
    <location>
        <begin position="362"/>
        <end position="400"/>
    </location>
</feature>
<gene>
    <name evidence="2" type="primary">USP42</name>
    <name evidence="2" type="ORF">P7K49_004009</name>
</gene>
<protein>
    <submittedName>
        <fullName evidence="2">Ubiquitin carboxyl-terminal hydrolase 42</fullName>
    </submittedName>
</protein>
<name>A0ABQ9W652_SAGOE</name>
<proteinExistence type="predicted"/>
<accession>A0ABQ9W652</accession>
<feature type="compositionally biased region" description="Basic and acidic residues" evidence="1">
    <location>
        <begin position="146"/>
        <end position="155"/>
    </location>
</feature>
<organism evidence="2 3">
    <name type="scientific">Saguinus oedipus</name>
    <name type="common">Cotton-top tamarin</name>
    <name type="synonym">Oedipomidas oedipus</name>
    <dbReference type="NCBI Taxonomy" id="9490"/>
    <lineage>
        <taxon>Eukaryota</taxon>
        <taxon>Metazoa</taxon>
        <taxon>Chordata</taxon>
        <taxon>Craniata</taxon>
        <taxon>Vertebrata</taxon>
        <taxon>Euteleostomi</taxon>
        <taxon>Mammalia</taxon>
        <taxon>Eutheria</taxon>
        <taxon>Euarchontoglires</taxon>
        <taxon>Primates</taxon>
        <taxon>Haplorrhini</taxon>
        <taxon>Platyrrhini</taxon>
        <taxon>Cebidae</taxon>
        <taxon>Callitrichinae</taxon>
        <taxon>Saguinus</taxon>
    </lineage>
</organism>
<dbReference type="GO" id="GO:0016787">
    <property type="term" value="F:hydrolase activity"/>
    <property type="evidence" value="ECO:0007669"/>
    <property type="project" value="UniProtKB-KW"/>
</dbReference>
<keyword evidence="3" id="KW-1185">Reference proteome</keyword>
<feature type="compositionally biased region" description="Low complexity" evidence="1">
    <location>
        <begin position="160"/>
        <end position="169"/>
    </location>
</feature>
<feature type="compositionally biased region" description="Basic and acidic residues" evidence="1">
    <location>
        <begin position="218"/>
        <end position="249"/>
    </location>
</feature>
<feature type="compositionally biased region" description="Basic and acidic residues" evidence="1">
    <location>
        <begin position="258"/>
        <end position="287"/>
    </location>
</feature>
<keyword evidence="2" id="KW-0378">Hydrolase</keyword>
<reference evidence="2 3" key="1">
    <citation type="submission" date="2023-05" db="EMBL/GenBank/DDBJ databases">
        <title>B98-5 Cell Line De Novo Hybrid Assembly: An Optical Mapping Approach.</title>
        <authorList>
            <person name="Kananen K."/>
            <person name="Auerbach J.A."/>
            <person name="Kautto E."/>
            <person name="Blachly J.S."/>
        </authorList>
    </citation>
    <scope>NUCLEOTIDE SEQUENCE [LARGE SCALE GENOMIC DNA]</scope>
    <source>
        <strain evidence="2">B95-8</strain>
        <tissue evidence="2">Cell line</tissue>
    </source>
</reference>